<gene>
    <name evidence="11" type="primary">fliR</name>
    <name evidence="11" type="ORF">HCT14_03040</name>
</gene>
<comment type="caution">
    <text evidence="11">The sequence shown here is derived from an EMBL/GenBank/DDBJ whole genome shotgun (WGS) entry which is preliminary data.</text>
</comment>
<accession>A0A968G9K2</accession>
<sequence length="259" mass="28742">MSSAYLLLLFLSFARIFAMLQITPLISIQGIPYSARAGLALLTATIVVPSLYANGYIIPVNFFDFIYLLFIEIIIGLIIGFYLVIIFMLFELMAQMFSMQMGFAAAEMFDPLTNSESPLLGQFLNLAAFFIFMQTFGLHKLFLIGVEGSFLHLNATTLLFSPESLAQTMVKALSATFGQALLMALPIIGILFMLSITMGLMAKAAPQMNLLMVGFPIQIMLGLIILMMTVPALFHFFSNILEQTWIALGQLIMQMRAPQ</sequence>
<evidence type="ECO:0000256" key="10">
    <source>
        <dbReference type="RuleBase" id="RU362071"/>
    </source>
</evidence>
<feature type="transmembrane region" description="Helical" evidence="10">
    <location>
        <begin position="180"/>
        <end position="201"/>
    </location>
</feature>
<keyword evidence="7 10" id="KW-0472">Membrane</keyword>
<dbReference type="GO" id="GO:0009425">
    <property type="term" value="C:bacterial-type flagellum basal body"/>
    <property type="evidence" value="ECO:0007669"/>
    <property type="project" value="UniProtKB-SubCell"/>
</dbReference>
<comment type="similarity">
    <text evidence="2 10">Belongs to the FliR/MopE/SpaR family.</text>
</comment>
<evidence type="ECO:0000256" key="7">
    <source>
        <dbReference type="ARBA" id="ARBA00023136"/>
    </source>
</evidence>
<evidence type="ECO:0000313" key="11">
    <source>
        <dbReference type="EMBL" id="NIZ40491.1"/>
    </source>
</evidence>
<evidence type="ECO:0000256" key="5">
    <source>
        <dbReference type="ARBA" id="ARBA00022692"/>
    </source>
</evidence>
<proteinExistence type="inferred from homology"/>
<keyword evidence="11" id="KW-0969">Cilium</keyword>
<dbReference type="EMBL" id="JAATLJ010000001">
    <property type="protein sequence ID" value="NIZ40491.1"/>
    <property type="molecule type" value="Genomic_DNA"/>
</dbReference>
<feature type="transmembrane region" description="Helical" evidence="10">
    <location>
        <begin position="213"/>
        <end position="237"/>
    </location>
</feature>
<keyword evidence="11" id="KW-0282">Flagellum</keyword>
<reference evidence="11 12" key="1">
    <citation type="submission" date="2020-03" db="EMBL/GenBank/DDBJ databases">
        <title>Spirochaetal bacteria isolated from arthropods constitute a novel genus Entomospira genus novum within the order Spirochaetales.</title>
        <authorList>
            <person name="Grana-Miraglia L."/>
            <person name="Sikutova S."/>
            <person name="Fingerle V."/>
            <person name="Sing A."/>
            <person name="Castillo-Ramirez S."/>
            <person name="Margos G."/>
            <person name="Rudolf I."/>
        </authorList>
    </citation>
    <scope>NUCLEOTIDE SEQUENCE [LARGE SCALE GENOMIC DNA]</scope>
    <source>
        <strain evidence="11 12">BR193</strain>
    </source>
</reference>
<keyword evidence="12" id="KW-1185">Reference proteome</keyword>
<keyword evidence="4 10" id="KW-1003">Cell membrane</keyword>
<keyword evidence="5 10" id="KW-0812">Transmembrane</keyword>
<feature type="transmembrane region" description="Helical" evidence="10">
    <location>
        <begin position="6"/>
        <end position="26"/>
    </location>
</feature>
<feature type="transmembrane region" description="Helical" evidence="10">
    <location>
        <begin position="65"/>
        <end position="90"/>
    </location>
</feature>
<organism evidence="11 12">
    <name type="scientific">Entomospira entomophila</name>
    <dbReference type="NCBI Taxonomy" id="2719988"/>
    <lineage>
        <taxon>Bacteria</taxon>
        <taxon>Pseudomonadati</taxon>
        <taxon>Spirochaetota</taxon>
        <taxon>Spirochaetia</taxon>
        <taxon>Spirochaetales</taxon>
        <taxon>Spirochaetaceae</taxon>
        <taxon>Entomospira</taxon>
    </lineage>
</organism>
<keyword evidence="11" id="KW-0966">Cell projection</keyword>
<protein>
    <recommendedName>
        <fullName evidence="3 9">Flagellar biosynthetic protein FliR</fullName>
    </recommendedName>
</protein>
<feature type="transmembrane region" description="Helical" evidence="10">
    <location>
        <begin position="38"/>
        <end position="59"/>
    </location>
</feature>
<dbReference type="InterPro" id="IPR006303">
    <property type="entry name" value="FliR"/>
</dbReference>
<dbReference type="GO" id="GO:0044780">
    <property type="term" value="P:bacterial-type flagellum assembly"/>
    <property type="evidence" value="ECO:0007669"/>
    <property type="project" value="UniProtKB-UniRule"/>
</dbReference>
<evidence type="ECO:0000256" key="4">
    <source>
        <dbReference type="ARBA" id="ARBA00022475"/>
    </source>
</evidence>
<dbReference type="Proteomes" id="UP000711995">
    <property type="component" value="Unassembled WGS sequence"/>
</dbReference>
<dbReference type="NCBIfam" id="TIGR01400">
    <property type="entry name" value="fliR"/>
    <property type="match status" value="1"/>
</dbReference>
<dbReference type="PRINTS" id="PR00953">
    <property type="entry name" value="TYPE3IMRPROT"/>
</dbReference>
<name>A0A968G9K2_9SPIO</name>
<dbReference type="PANTHER" id="PTHR30065:SF1">
    <property type="entry name" value="SURFACE PRESENTATION OF ANTIGENS PROTEIN SPAR"/>
    <property type="match status" value="1"/>
</dbReference>
<dbReference type="RefSeq" id="WP_167700087.1">
    <property type="nucleotide sequence ID" value="NZ_CP118174.1"/>
</dbReference>
<dbReference type="GO" id="GO:0005886">
    <property type="term" value="C:plasma membrane"/>
    <property type="evidence" value="ECO:0007669"/>
    <property type="project" value="UniProtKB-SubCell"/>
</dbReference>
<evidence type="ECO:0000256" key="6">
    <source>
        <dbReference type="ARBA" id="ARBA00022989"/>
    </source>
</evidence>
<evidence type="ECO:0000256" key="3">
    <source>
        <dbReference type="ARBA" id="ARBA00021717"/>
    </source>
</evidence>
<evidence type="ECO:0000256" key="2">
    <source>
        <dbReference type="ARBA" id="ARBA00009772"/>
    </source>
</evidence>
<keyword evidence="6 10" id="KW-1133">Transmembrane helix</keyword>
<dbReference type="Pfam" id="PF01311">
    <property type="entry name" value="Bac_export_1"/>
    <property type="match status" value="1"/>
</dbReference>
<evidence type="ECO:0000256" key="9">
    <source>
        <dbReference type="NCBIfam" id="TIGR01400"/>
    </source>
</evidence>
<comment type="function">
    <text evidence="1 10">Role in flagellar biosynthesis.</text>
</comment>
<dbReference type="InterPro" id="IPR002010">
    <property type="entry name" value="T3SS_IM_R"/>
</dbReference>
<keyword evidence="8 10" id="KW-0975">Bacterial flagellum</keyword>
<comment type="subcellular location">
    <subcellularLocation>
        <location evidence="10">Cell membrane</location>
        <topology evidence="10">Multi-pass membrane protein</topology>
    </subcellularLocation>
    <subcellularLocation>
        <location evidence="10">Bacterial flagellum basal body</location>
    </subcellularLocation>
</comment>
<dbReference type="GO" id="GO:0006605">
    <property type="term" value="P:protein targeting"/>
    <property type="evidence" value="ECO:0007669"/>
    <property type="project" value="UniProtKB-UniRule"/>
</dbReference>
<evidence type="ECO:0000313" key="12">
    <source>
        <dbReference type="Proteomes" id="UP000711995"/>
    </source>
</evidence>
<evidence type="ECO:0000256" key="8">
    <source>
        <dbReference type="ARBA" id="ARBA00023143"/>
    </source>
</evidence>
<dbReference type="AlphaFoldDB" id="A0A968G9K2"/>
<dbReference type="PANTHER" id="PTHR30065">
    <property type="entry name" value="FLAGELLAR BIOSYNTHETIC PROTEIN FLIR"/>
    <property type="match status" value="1"/>
</dbReference>
<evidence type="ECO:0000256" key="1">
    <source>
        <dbReference type="ARBA" id="ARBA00002578"/>
    </source>
</evidence>